<dbReference type="GO" id="GO:0004888">
    <property type="term" value="F:transmembrane signaling receptor activity"/>
    <property type="evidence" value="ECO:0007669"/>
    <property type="project" value="TreeGrafter"/>
</dbReference>
<name>A0A135L1A7_9BACI</name>
<feature type="domain" description="Methyl-accepting transducer" evidence="4">
    <location>
        <begin position="161"/>
        <end position="285"/>
    </location>
</feature>
<dbReference type="EMBL" id="LSKU01000001">
    <property type="protein sequence ID" value="KXG42758.1"/>
    <property type="molecule type" value="Genomic_DNA"/>
</dbReference>
<dbReference type="Pfam" id="PF05651">
    <property type="entry name" value="Diacid_rec"/>
    <property type="match status" value="1"/>
</dbReference>
<gene>
    <name evidence="5" type="ORF">U473_00875</name>
</gene>
<dbReference type="Pfam" id="PF00015">
    <property type="entry name" value="MCPsignal"/>
    <property type="match status" value="1"/>
</dbReference>
<evidence type="ECO:0000256" key="1">
    <source>
        <dbReference type="ARBA" id="ARBA00022500"/>
    </source>
</evidence>
<dbReference type="SMART" id="SM00283">
    <property type="entry name" value="MA"/>
    <property type="match status" value="1"/>
</dbReference>
<dbReference type="InterPro" id="IPR051310">
    <property type="entry name" value="MCP_chemotaxis"/>
</dbReference>
<dbReference type="RefSeq" id="WP_068722511.1">
    <property type="nucleotide sequence ID" value="NZ_LSKU01000001.1"/>
</dbReference>
<reference evidence="5 6" key="1">
    <citation type="submission" date="2016-02" db="EMBL/GenBank/DDBJ databases">
        <title>Draft Genome for Tepidibacillus decaturensis nov. sp. Strain Z9, an Anaerobic, Moderately Thermophilic and Heterotrophic Bacterium from Deep Subsurface of the Illinois Basin, USA.</title>
        <authorList>
            <person name="Dong Y."/>
            <person name="Chang J.Y."/>
            <person name="Sanford R."/>
            <person name="Fouke B.W."/>
        </authorList>
    </citation>
    <scope>NUCLEOTIDE SEQUENCE [LARGE SCALE GENOMIC DNA]</scope>
    <source>
        <strain evidence="5 6">Z9</strain>
    </source>
</reference>
<comment type="caution">
    <text evidence="5">The sequence shown here is derived from an EMBL/GenBank/DDBJ whole genome shotgun (WGS) entry which is preliminary data.</text>
</comment>
<organism evidence="5 6">
    <name type="scientific">Tepidibacillus decaturensis</name>
    <dbReference type="NCBI Taxonomy" id="1413211"/>
    <lineage>
        <taxon>Bacteria</taxon>
        <taxon>Bacillati</taxon>
        <taxon>Bacillota</taxon>
        <taxon>Bacilli</taxon>
        <taxon>Bacillales</taxon>
        <taxon>Bacillaceae</taxon>
        <taxon>Tepidibacillus</taxon>
    </lineage>
</organism>
<accession>A0A135L1A7</accession>
<dbReference type="AlphaFoldDB" id="A0A135L1A7"/>
<evidence type="ECO:0000259" key="4">
    <source>
        <dbReference type="PROSITE" id="PS50111"/>
    </source>
</evidence>
<evidence type="ECO:0000313" key="5">
    <source>
        <dbReference type="EMBL" id="KXG42758.1"/>
    </source>
</evidence>
<dbReference type="GO" id="GO:0006935">
    <property type="term" value="P:chemotaxis"/>
    <property type="evidence" value="ECO:0007669"/>
    <property type="project" value="UniProtKB-KW"/>
</dbReference>
<keyword evidence="1" id="KW-0145">Chemotaxis</keyword>
<protein>
    <recommendedName>
        <fullName evidence="4">Methyl-accepting transducer domain-containing protein</fullName>
    </recommendedName>
</protein>
<evidence type="ECO:0000256" key="2">
    <source>
        <dbReference type="ARBA" id="ARBA00029447"/>
    </source>
</evidence>
<evidence type="ECO:0000313" key="6">
    <source>
        <dbReference type="Proteomes" id="UP000070352"/>
    </source>
</evidence>
<keyword evidence="3" id="KW-0807">Transducer</keyword>
<evidence type="ECO:0000256" key="3">
    <source>
        <dbReference type="PROSITE-ProRule" id="PRU00284"/>
    </source>
</evidence>
<dbReference type="Gene3D" id="1.10.287.950">
    <property type="entry name" value="Methyl-accepting chemotaxis protein"/>
    <property type="match status" value="1"/>
</dbReference>
<dbReference type="Proteomes" id="UP000070352">
    <property type="component" value="Unassembled WGS sequence"/>
</dbReference>
<dbReference type="STRING" id="1413211.U473_00875"/>
<keyword evidence="6" id="KW-1185">Reference proteome</keyword>
<sequence>MSNDIMSVQEGFYDEIVQILHEETGQHVNVMGEGGVIISSTRPERIGTIHESARQIMLGMINEALVTEEEAAKLEGVRAGCNLPIEYQGKRIGVIGMTGDPQMMKPIVRVAVRTVILWIKNNEHQIKQQKAAENVYGQLQNMAATIEELAASSEDFAVTSKSTSAEVINAGDQVKEVTTALKLIKDIASQSKLIGLNAAIEAARAGEAGRGFTIVANEIRKLASNSEESVKQVQEILVLVHQAFANILQQVQVNENKAKEQSIALQELAKYVEEVEDMMENLVQE</sequence>
<dbReference type="InterPro" id="IPR004089">
    <property type="entry name" value="MCPsignal_dom"/>
</dbReference>
<dbReference type="PANTHER" id="PTHR43531:SF11">
    <property type="entry name" value="METHYL-ACCEPTING CHEMOTAXIS PROTEIN 3"/>
    <property type="match status" value="1"/>
</dbReference>
<dbReference type="OrthoDB" id="9807021at2"/>
<comment type="similarity">
    <text evidence="2">Belongs to the methyl-accepting chemotaxis (MCP) protein family.</text>
</comment>
<proteinExistence type="inferred from homology"/>
<dbReference type="GO" id="GO:0007165">
    <property type="term" value="P:signal transduction"/>
    <property type="evidence" value="ECO:0007669"/>
    <property type="project" value="UniProtKB-KW"/>
</dbReference>
<dbReference type="PROSITE" id="PS50111">
    <property type="entry name" value="CHEMOTAXIS_TRANSDUC_2"/>
    <property type="match status" value="1"/>
</dbReference>
<dbReference type="InterPro" id="IPR008599">
    <property type="entry name" value="Diacid_rec"/>
</dbReference>
<dbReference type="PANTHER" id="PTHR43531">
    <property type="entry name" value="PROTEIN ICFG"/>
    <property type="match status" value="1"/>
</dbReference>
<dbReference type="GO" id="GO:0005886">
    <property type="term" value="C:plasma membrane"/>
    <property type="evidence" value="ECO:0007669"/>
    <property type="project" value="TreeGrafter"/>
</dbReference>
<dbReference type="SUPFAM" id="SSF58104">
    <property type="entry name" value="Methyl-accepting chemotaxis protein (MCP) signaling domain"/>
    <property type="match status" value="1"/>
</dbReference>